<evidence type="ECO:0000313" key="1">
    <source>
        <dbReference type="EMBL" id="EGJ72061.1"/>
    </source>
</evidence>
<protein>
    <submittedName>
        <fullName evidence="1">Uncharacterized protein</fullName>
    </submittedName>
</protein>
<accession>F3ZS40</accession>
<reference evidence="1 2" key="1">
    <citation type="journal article" date="2011" name="Stand. Genomic Sci.">
        <title>Non-contiguous finished genome sequence of Bacteroides coprosuis type strain (PC139).</title>
        <authorList>
            <person name="Land M."/>
            <person name="Held B."/>
            <person name="Gronow S."/>
            <person name="Abt B."/>
            <person name="Lucas S."/>
            <person name="Del Rio T.G."/>
            <person name="Nolan M."/>
            <person name="Tice H."/>
            <person name="Cheng J.F."/>
            <person name="Pitluck S."/>
            <person name="Liolios K."/>
            <person name="Pagani I."/>
            <person name="Ivanova N."/>
            <person name="Mavromatis K."/>
            <person name="Mikhailova N."/>
            <person name="Pati A."/>
            <person name="Tapia R."/>
            <person name="Han C."/>
            <person name="Goodwin L."/>
            <person name="Chen A."/>
            <person name="Palaniappan K."/>
            <person name="Hauser L."/>
            <person name="Brambilla E.M."/>
            <person name="Rohde M."/>
            <person name="Goker M."/>
            <person name="Detter J.C."/>
            <person name="Woyke T."/>
            <person name="Bristow J."/>
            <person name="Eisen J.A."/>
            <person name="Markowitz V."/>
            <person name="Hugenholtz P."/>
            <person name="Kyrpides N.C."/>
            <person name="Klenk H.P."/>
            <person name="Lapidus A."/>
        </authorList>
    </citation>
    <scope>NUCLEOTIDE SEQUENCE</scope>
    <source>
        <strain evidence="1 2">DSM 18011</strain>
    </source>
</reference>
<dbReference type="HOGENOM" id="CLU_1674391_0_0_10"/>
<dbReference type="AlphaFoldDB" id="F3ZS40"/>
<organism evidence="1 2">
    <name type="scientific">Bacteroides coprosuis DSM 18011</name>
    <dbReference type="NCBI Taxonomy" id="679937"/>
    <lineage>
        <taxon>Bacteria</taxon>
        <taxon>Pseudomonadati</taxon>
        <taxon>Bacteroidota</taxon>
        <taxon>Bacteroidia</taxon>
        <taxon>Bacteroidales</taxon>
        <taxon>Bacteroidaceae</taxon>
        <taxon>Bacteroides</taxon>
    </lineage>
</organism>
<proteinExistence type="predicted"/>
<keyword evidence="2" id="KW-1185">Reference proteome</keyword>
<gene>
    <name evidence="1" type="ORF">Bcop_1873</name>
</gene>
<dbReference type="EMBL" id="CM001167">
    <property type="protein sequence ID" value="EGJ72061.1"/>
    <property type="molecule type" value="Genomic_DNA"/>
</dbReference>
<sequence length="157" mass="17807">MGVHSLHLASKERQFFFGEEKNRCLLLPHIGLKNDKRRSVFTNKSVFPRIGRVQTHPLTLLAPSSSPKGQAVAEPLTPLGRVNGVRHSSLSQRGKNTVLSPFPAWNRLTNSEATQNSRTELLRLRKCYLCFHPEFQLHTFEIGLESPLFHGLDTLLR</sequence>
<dbReference type="Proteomes" id="UP000018439">
    <property type="component" value="Chromosome"/>
</dbReference>
<evidence type="ECO:0000313" key="2">
    <source>
        <dbReference type="Proteomes" id="UP000018439"/>
    </source>
</evidence>
<name>F3ZS40_9BACE</name>